<organism evidence="1 2">
    <name type="scientific">Roseivivax halotolerans</name>
    <dbReference type="NCBI Taxonomy" id="93684"/>
    <lineage>
        <taxon>Bacteria</taxon>
        <taxon>Pseudomonadati</taxon>
        <taxon>Pseudomonadota</taxon>
        <taxon>Alphaproteobacteria</taxon>
        <taxon>Rhodobacterales</taxon>
        <taxon>Roseobacteraceae</taxon>
        <taxon>Roseivivax</taxon>
    </lineage>
</organism>
<reference evidence="2" key="1">
    <citation type="submission" date="2016-10" db="EMBL/GenBank/DDBJ databases">
        <authorList>
            <person name="Varghese N."/>
            <person name="Submissions S."/>
        </authorList>
    </citation>
    <scope>NUCLEOTIDE SEQUENCE [LARGE SCALE GENOMIC DNA]</scope>
    <source>
        <strain evidence="2">JCM 10271</strain>
    </source>
</reference>
<dbReference type="Proteomes" id="UP000243106">
    <property type="component" value="Unassembled WGS sequence"/>
</dbReference>
<dbReference type="STRING" id="93684.SAMN05421853_102261"/>
<proteinExistence type="predicted"/>
<dbReference type="EMBL" id="FOXV01000002">
    <property type="protein sequence ID" value="SFQ17478.1"/>
    <property type="molecule type" value="Genomic_DNA"/>
</dbReference>
<keyword evidence="2" id="KW-1185">Reference proteome</keyword>
<gene>
    <name evidence="1" type="ORF">SAMN05421853_102261</name>
</gene>
<evidence type="ECO:0000313" key="2">
    <source>
        <dbReference type="Proteomes" id="UP000243106"/>
    </source>
</evidence>
<dbReference type="AlphaFoldDB" id="A0A1I5WCS8"/>
<accession>A0A1I5WCS8</accession>
<protein>
    <submittedName>
        <fullName evidence="1">Uncharacterized protein</fullName>
    </submittedName>
</protein>
<name>A0A1I5WCS8_9RHOB</name>
<evidence type="ECO:0000313" key="1">
    <source>
        <dbReference type="EMBL" id="SFQ17478.1"/>
    </source>
</evidence>
<sequence length="45" mass="5041">MAASERAAAESKNTVSEYRTITVFSSKCCRLWLRLSQCTEVSIRG</sequence>